<dbReference type="InterPro" id="IPR052373">
    <property type="entry name" value="Gamma-glu_amide_hydrolase"/>
</dbReference>
<evidence type="ECO:0000313" key="3">
    <source>
        <dbReference type="EMBL" id="ATB26951.1"/>
    </source>
</evidence>
<accession>A0A250I709</accession>
<name>A0A250I709_9BACT</name>
<dbReference type="Gene3D" id="3.60.20.10">
    <property type="entry name" value="Glutamine Phosphoribosylpyrophosphate, subunit 1, domain 1"/>
    <property type="match status" value="1"/>
</dbReference>
<gene>
    <name evidence="3" type="ORF">MEBOL_000386</name>
</gene>
<dbReference type="GO" id="GO:0016740">
    <property type="term" value="F:transferase activity"/>
    <property type="evidence" value="ECO:0007669"/>
    <property type="project" value="UniProtKB-KW"/>
</dbReference>
<dbReference type="KEGG" id="mbd:MEBOL_000386"/>
<dbReference type="CDD" id="cd01908">
    <property type="entry name" value="YafJ"/>
    <property type="match status" value="1"/>
</dbReference>
<keyword evidence="4" id="KW-1185">Reference proteome</keyword>
<keyword evidence="3" id="KW-0808">Transferase</keyword>
<keyword evidence="1 3" id="KW-0315">Glutamine amidotransferase</keyword>
<dbReference type="Proteomes" id="UP000217289">
    <property type="component" value="Chromosome"/>
</dbReference>
<organism evidence="3 4">
    <name type="scientific">Melittangium boletus DSM 14713</name>
    <dbReference type="NCBI Taxonomy" id="1294270"/>
    <lineage>
        <taxon>Bacteria</taxon>
        <taxon>Pseudomonadati</taxon>
        <taxon>Myxococcota</taxon>
        <taxon>Myxococcia</taxon>
        <taxon>Myxococcales</taxon>
        <taxon>Cystobacterineae</taxon>
        <taxon>Archangiaceae</taxon>
        <taxon>Melittangium</taxon>
    </lineage>
</organism>
<reference evidence="3 4" key="1">
    <citation type="submission" date="2017-06" db="EMBL/GenBank/DDBJ databases">
        <authorList>
            <person name="Kim H.J."/>
            <person name="Triplett B.A."/>
        </authorList>
    </citation>
    <scope>NUCLEOTIDE SEQUENCE [LARGE SCALE GENOMIC DNA]</scope>
    <source>
        <strain evidence="3 4">DSM 14713</strain>
    </source>
</reference>
<evidence type="ECO:0000313" key="4">
    <source>
        <dbReference type="Proteomes" id="UP000217289"/>
    </source>
</evidence>
<dbReference type="PROSITE" id="PS51278">
    <property type="entry name" value="GATASE_TYPE_2"/>
    <property type="match status" value="1"/>
</dbReference>
<dbReference type="Pfam" id="PF13230">
    <property type="entry name" value="GATase_4"/>
    <property type="match status" value="1"/>
</dbReference>
<dbReference type="InterPro" id="IPR029055">
    <property type="entry name" value="Ntn_hydrolases_N"/>
</dbReference>
<protein>
    <submittedName>
        <fullName evidence="3">Class II glutamine amidotransferase</fullName>
    </submittedName>
</protein>
<dbReference type="InterPro" id="IPR026869">
    <property type="entry name" value="EgtC-like"/>
</dbReference>
<dbReference type="PANTHER" id="PTHR43187:SF1">
    <property type="entry name" value="GLUTAMINE AMIDOTRANSFERASE DUG3-RELATED"/>
    <property type="match status" value="1"/>
</dbReference>
<dbReference type="EMBL" id="CP022163">
    <property type="protein sequence ID" value="ATB26951.1"/>
    <property type="molecule type" value="Genomic_DNA"/>
</dbReference>
<sequence length="285" mass="31451">MVDLEVSLMSVALAVLTSDPNLMRCELHRLEGQVSLRTGDGRCNAVGIGAYSQDDVLLERFPRDADPHLELLAPRHETEALLVHGRRLPVGLSLEENTQPFRSRRWLFAHVGSLEDFAEIRAGLLAEVPDFLKRQIRGETDSEVAFAHFLKRLWDTGHADDPRLSPRVAGQVLADTARALALASARTGAVRTSTVNLLATNGSLLVATRLGAQPLYYTRLEGTERCEVCDITPDTPDIQPGVKAHRRRHTVVVATHLQRPGGWVELAEGVTLTVDAELRMRQLTP</sequence>
<dbReference type="AlphaFoldDB" id="A0A250I709"/>
<evidence type="ECO:0000256" key="1">
    <source>
        <dbReference type="ARBA" id="ARBA00022962"/>
    </source>
</evidence>
<proteinExistence type="predicted"/>
<dbReference type="SUPFAM" id="SSF56235">
    <property type="entry name" value="N-terminal nucleophile aminohydrolases (Ntn hydrolases)"/>
    <property type="match status" value="1"/>
</dbReference>
<dbReference type="InterPro" id="IPR017932">
    <property type="entry name" value="GATase_2_dom"/>
</dbReference>
<dbReference type="PANTHER" id="PTHR43187">
    <property type="entry name" value="GLUTAMINE AMIDOTRANSFERASE DUG3-RELATED"/>
    <property type="match status" value="1"/>
</dbReference>
<evidence type="ECO:0000259" key="2">
    <source>
        <dbReference type="PROSITE" id="PS51278"/>
    </source>
</evidence>
<dbReference type="RefSeq" id="WP_342747728.1">
    <property type="nucleotide sequence ID" value="NZ_CP022163.1"/>
</dbReference>
<feature type="domain" description="Glutamine amidotransferase type-2" evidence="2">
    <location>
        <begin position="43"/>
        <end position="285"/>
    </location>
</feature>